<dbReference type="Gene3D" id="1.10.10.10">
    <property type="entry name" value="Winged helix-like DNA-binding domain superfamily/Winged helix DNA-binding domain"/>
    <property type="match status" value="1"/>
</dbReference>
<keyword evidence="3" id="KW-1185">Reference proteome</keyword>
<dbReference type="EMBL" id="JBEDNY010000006">
    <property type="protein sequence ID" value="MEZ3165116.1"/>
    <property type="molecule type" value="Genomic_DNA"/>
</dbReference>
<gene>
    <name evidence="2" type="ORF">ABNG04_14795</name>
</gene>
<comment type="caution">
    <text evidence="2">The sequence shown here is derived from an EMBL/GenBank/DDBJ whole genome shotgun (WGS) entry which is preliminary data.</text>
</comment>
<dbReference type="InterPro" id="IPR011991">
    <property type="entry name" value="ArsR-like_HTH"/>
</dbReference>
<feature type="region of interest" description="Disordered" evidence="1">
    <location>
        <begin position="1"/>
        <end position="20"/>
    </location>
</feature>
<evidence type="ECO:0000256" key="1">
    <source>
        <dbReference type="SAM" id="MobiDB-lite"/>
    </source>
</evidence>
<organism evidence="2 3">
    <name type="scientific">Halorubrum miltondacostae</name>
    <dbReference type="NCBI Taxonomy" id="3076378"/>
    <lineage>
        <taxon>Archaea</taxon>
        <taxon>Methanobacteriati</taxon>
        <taxon>Methanobacteriota</taxon>
        <taxon>Stenosarchaea group</taxon>
        <taxon>Halobacteria</taxon>
        <taxon>Halobacteriales</taxon>
        <taxon>Haloferacaceae</taxon>
        <taxon>Halorubrum</taxon>
    </lineage>
</organism>
<evidence type="ECO:0000313" key="3">
    <source>
        <dbReference type="Proteomes" id="UP001567572"/>
    </source>
</evidence>
<sequence length="114" mass="12582">MAVRQKSRHDHTEEPAANVPTEKLLDLFGDEYTRRVFEAVSEQPRGGRAVAEVADVSRPTAYRRLNELQDAGLVTTECYVAPDGHHREQFSASAEHISVSLDDGEVEATVSLSC</sequence>
<proteinExistence type="predicted"/>
<dbReference type="InterPro" id="IPR036390">
    <property type="entry name" value="WH_DNA-bd_sf"/>
</dbReference>
<dbReference type="Pfam" id="PF12840">
    <property type="entry name" value="HTH_20"/>
    <property type="match status" value="1"/>
</dbReference>
<dbReference type="SUPFAM" id="SSF46785">
    <property type="entry name" value="Winged helix' DNA-binding domain"/>
    <property type="match status" value="1"/>
</dbReference>
<protein>
    <submittedName>
        <fullName evidence="2">Winged helix-turn-helix domain-containing protein</fullName>
    </submittedName>
</protein>
<dbReference type="Proteomes" id="UP001567572">
    <property type="component" value="Unassembled WGS sequence"/>
</dbReference>
<accession>A0ABD5M4D5</accession>
<reference evidence="2 3" key="1">
    <citation type="submission" date="2024-06" db="EMBL/GenBank/DDBJ databases">
        <title>Halorubrum miltondacostae sp. nov., a potential PHA producer isolated from an inland solar saltern in Rio Maior, Portugal.</title>
        <authorList>
            <person name="Albuquerque L."/>
            <person name="Viver T."/>
            <person name="Barroso C."/>
            <person name="Claudino R."/>
            <person name="Galvan M."/>
            <person name="Simoes G."/>
            <person name="Lobo Da Cunha A."/>
            <person name="Egas C."/>
        </authorList>
    </citation>
    <scope>NUCLEOTIDE SEQUENCE [LARGE SCALE GENOMIC DNA]</scope>
    <source>
        <strain evidence="2 3">RMP-11</strain>
    </source>
</reference>
<evidence type="ECO:0000313" key="2">
    <source>
        <dbReference type="EMBL" id="MEZ3165116.1"/>
    </source>
</evidence>
<name>A0ABD5M4D5_9EURY</name>
<dbReference type="CDD" id="cd00090">
    <property type="entry name" value="HTH_ARSR"/>
    <property type="match status" value="1"/>
</dbReference>
<dbReference type="InterPro" id="IPR036388">
    <property type="entry name" value="WH-like_DNA-bd_sf"/>
</dbReference>
<dbReference type="AlphaFoldDB" id="A0ABD5M4D5"/>